<protein>
    <submittedName>
        <fullName evidence="2">Uncharacterized protein</fullName>
    </submittedName>
</protein>
<dbReference type="EMBL" id="JAPFGC010000002">
    <property type="protein sequence ID" value="MDA0177091.1"/>
    <property type="molecule type" value="Genomic_DNA"/>
</dbReference>
<keyword evidence="1" id="KW-1133">Transmembrane helix</keyword>
<evidence type="ECO:0000313" key="2">
    <source>
        <dbReference type="EMBL" id="MDA0177091.1"/>
    </source>
</evidence>
<accession>A0ABT4RZ63</accession>
<organism evidence="2 3">
    <name type="scientific">Mesoflavibacter profundi</name>
    <dbReference type="NCBI Taxonomy" id="2708110"/>
    <lineage>
        <taxon>Bacteria</taxon>
        <taxon>Pseudomonadati</taxon>
        <taxon>Bacteroidota</taxon>
        <taxon>Flavobacteriia</taxon>
        <taxon>Flavobacteriales</taxon>
        <taxon>Flavobacteriaceae</taxon>
        <taxon>Mesoflavibacter</taxon>
    </lineage>
</organism>
<dbReference type="RefSeq" id="WP_165569178.1">
    <property type="nucleotide sequence ID" value="NZ_CAXQEU010000092.1"/>
</dbReference>
<keyword evidence="1" id="KW-0472">Membrane</keyword>
<reference evidence="2" key="1">
    <citation type="submission" date="2022-11" db="EMBL/GenBank/DDBJ databases">
        <title>Refractory cell wall polysaccharides provide important carbon source for microbial heterotrophs in the hadal ocean.</title>
        <authorList>
            <person name="Zhu X."/>
        </authorList>
    </citation>
    <scope>NUCLEOTIDE SEQUENCE</scope>
    <source>
        <strain evidence="2">MTRN7</strain>
    </source>
</reference>
<gene>
    <name evidence="2" type="ORF">OOZ35_06235</name>
</gene>
<evidence type="ECO:0000313" key="3">
    <source>
        <dbReference type="Proteomes" id="UP001149142"/>
    </source>
</evidence>
<evidence type="ECO:0000256" key="1">
    <source>
        <dbReference type="SAM" id="Phobius"/>
    </source>
</evidence>
<dbReference type="Proteomes" id="UP001149142">
    <property type="component" value="Unassembled WGS sequence"/>
</dbReference>
<proteinExistence type="predicted"/>
<comment type="caution">
    <text evidence="2">The sequence shown here is derived from an EMBL/GenBank/DDBJ whole genome shotgun (WGS) entry which is preliminary data.</text>
</comment>
<keyword evidence="1" id="KW-0812">Transmembrane</keyword>
<keyword evidence="3" id="KW-1185">Reference proteome</keyword>
<sequence length="50" mass="5893">MNFIKEEHEDRKDYILQKDKTTKNVTKFVILALAICIIGVIASGLYFKWF</sequence>
<name>A0ABT4RZ63_9FLAO</name>
<feature type="transmembrane region" description="Helical" evidence="1">
    <location>
        <begin position="28"/>
        <end position="47"/>
    </location>
</feature>